<protein>
    <submittedName>
        <fullName evidence="1">Uncharacterized protein</fullName>
    </submittedName>
</protein>
<name>A0A2P2PY11_RHIMU</name>
<reference evidence="1" key="1">
    <citation type="submission" date="2018-02" db="EMBL/GenBank/DDBJ databases">
        <title>Rhizophora mucronata_Transcriptome.</title>
        <authorList>
            <person name="Meera S.P."/>
            <person name="Sreeshan A."/>
            <person name="Augustine A."/>
        </authorList>
    </citation>
    <scope>NUCLEOTIDE SEQUENCE</scope>
    <source>
        <tissue evidence="1">Leaf</tissue>
    </source>
</reference>
<dbReference type="EMBL" id="GGEC01079163">
    <property type="protein sequence ID" value="MBX59647.1"/>
    <property type="molecule type" value="Transcribed_RNA"/>
</dbReference>
<organism evidence="1">
    <name type="scientific">Rhizophora mucronata</name>
    <name type="common">Asiatic mangrove</name>
    <dbReference type="NCBI Taxonomy" id="61149"/>
    <lineage>
        <taxon>Eukaryota</taxon>
        <taxon>Viridiplantae</taxon>
        <taxon>Streptophyta</taxon>
        <taxon>Embryophyta</taxon>
        <taxon>Tracheophyta</taxon>
        <taxon>Spermatophyta</taxon>
        <taxon>Magnoliopsida</taxon>
        <taxon>eudicotyledons</taxon>
        <taxon>Gunneridae</taxon>
        <taxon>Pentapetalae</taxon>
        <taxon>rosids</taxon>
        <taxon>fabids</taxon>
        <taxon>Malpighiales</taxon>
        <taxon>Rhizophoraceae</taxon>
        <taxon>Rhizophora</taxon>
    </lineage>
</organism>
<accession>A0A2P2PY11</accession>
<sequence>MYYLLVQIIVLPSPNRKTGKVTSLEYDPNIYLQVDNSTIHKYNTHTQLKMAKYNLKSTDEHPTR</sequence>
<evidence type="ECO:0000313" key="1">
    <source>
        <dbReference type="EMBL" id="MBX59647.1"/>
    </source>
</evidence>
<proteinExistence type="predicted"/>
<dbReference type="AlphaFoldDB" id="A0A2P2PY11"/>